<sequence length="298" mass="32072">MDHEVNGRRLYMRSAGAGAPSVVFLAGAGAAGLDYWGLQQRVAELTTAVVYDRSGTGWSDRSAGRLPEAGETVDELRELLRVAGVPGPYVLVGHSLGALFARLYAIRFPGEVAGLVLMDPAHEDYDTSMPQELQDLRASFDPEAMELPDELPAEIIGFYRDLFGRMMAGWPPDVREPLVEAHLGREWLSDGFRAVKAVKGYYDEVGKAGPLPDLPLIVLTATGVDDFKRAVSAGESEALMLAEIDAKRRLYDAFAASVPRGENRPVAGAGHASLPWRGAGDVVRAIRDILTRISGGVG</sequence>
<dbReference type="RefSeq" id="WP_181609108.1">
    <property type="nucleotide sequence ID" value="NZ_BAABAM010000006.1"/>
</dbReference>
<proteinExistence type="predicted"/>
<dbReference type="InterPro" id="IPR050266">
    <property type="entry name" value="AB_hydrolase_sf"/>
</dbReference>
<dbReference type="GO" id="GO:0016020">
    <property type="term" value="C:membrane"/>
    <property type="evidence" value="ECO:0007669"/>
    <property type="project" value="TreeGrafter"/>
</dbReference>
<dbReference type="Gene3D" id="3.40.50.1820">
    <property type="entry name" value="alpha/beta hydrolase"/>
    <property type="match status" value="1"/>
</dbReference>
<organism evidence="2 3">
    <name type="scientific">Nonomuraea soli</name>
    <dbReference type="NCBI Taxonomy" id="1032476"/>
    <lineage>
        <taxon>Bacteria</taxon>
        <taxon>Bacillati</taxon>
        <taxon>Actinomycetota</taxon>
        <taxon>Actinomycetes</taxon>
        <taxon>Streptosporangiales</taxon>
        <taxon>Streptosporangiaceae</taxon>
        <taxon>Nonomuraea</taxon>
    </lineage>
</organism>
<feature type="domain" description="AB hydrolase-1" evidence="1">
    <location>
        <begin position="22"/>
        <end position="277"/>
    </location>
</feature>
<comment type="caution">
    <text evidence="2">The sequence shown here is derived from an EMBL/GenBank/DDBJ whole genome shotgun (WGS) entry which is preliminary data.</text>
</comment>
<keyword evidence="3" id="KW-1185">Reference proteome</keyword>
<dbReference type="InterPro" id="IPR000073">
    <property type="entry name" value="AB_hydrolase_1"/>
</dbReference>
<evidence type="ECO:0000313" key="3">
    <source>
        <dbReference type="Proteomes" id="UP000530928"/>
    </source>
</evidence>
<evidence type="ECO:0000259" key="1">
    <source>
        <dbReference type="Pfam" id="PF12697"/>
    </source>
</evidence>
<name>A0A7W0CFN6_9ACTN</name>
<accession>A0A7W0CFN6</accession>
<dbReference type="AlphaFoldDB" id="A0A7W0CFN6"/>
<dbReference type="EMBL" id="JACDUR010000002">
    <property type="protein sequence ID" value="MBA2890268.1"/>
    <property type="molecule type" value="Genomic_DNA"/>
</dbReference>
<gene>
    <name evidence="2" type="ORF">HNR30_001609</name>
</gene>
<dbReference type="Pfam" id="PF12697">
    <property type="entry name" value="Abhydrolase_6"/>
    <property type="match status" value="1"/>
</dbReference>
<dbReference type="PANTHER" id="PTHR43798:SF33">
    <property type="entry name" value="HYDROLASE, PUTATIVE (AFU_ORTHOLOGUE AFUA_2G14860)-RELATED"/>
    <property type="match status" value="1"/>
</dbReference>
<reference evidence="2 3" key="1">
    <citation type="submission" date="2020-07" db="EMBL/GenBank/DDBJ databases">
        <title>Genomic Encyclopedia of Type Strains, Phase IV (KMG-IV): sequencing the most valuable type-strain genomes for metagenomic binning, comparative biology and taxonomic classification.</title>
        <authorList>
            <person name="Goeker M."/>
        </authorList>
    </citation>
    <scope>NUCLEOTIDE SEQUENCE [LARGE SCALE GENOMIC DNA]</scope>
    <source>
        <strain evidence="2 3">DSM 45533</strain>
    </source>
</reference>
<evidence type="ECO:0000313" key="2">
    <source>
        <dbReference type="EMBL" id="MBA2890268.1"/>
    </source>
</evidence>
<dbReference type="PANTHER" id="PTHR43798">
    <property type="entry name" value="MONOACYLGLYCEROL LIPASE"/>
    <property type="match status" value="1"/>
</dbReference>
<dbReference type="GO" id="GO:0003824">
    <property type="term" value="F:catalytic activity"/>
    <property type="evidence" value="ECO:0007669"/>
    <property type="project" value="UniProtKB-ARBA"/>
</dbReference>
<dbReference type="Proteomes" id="UP000530928">
    <property type="component" value="Unassembled WGS sequence"/>
</dbReference>
<dbReference type="SUPFAM" id="SSF53474">
    <property type="entry name" value="alpha/beta-Hydrolases"/>
    <property type="match status" value="1"/>
</dbReference>
<protein>
    <submittedName>
        <fullName evidence="2">Pimeloyl-ACP methyl ester carboxylesterase</fullName>
    </submittedName>
</protein>
<dbReference type="InterPro" id="IPR029058">
    <property type="entry name" value="AB_hydrolase_fold"/>
</dbReference>